<keyword evidence="3" id="KW-0645">Protease</keyword>
<dbReference type="CDD" id="cd03134">
    <property type="entry name" value="GATase1_PfpI_like"/>
    <property type="match status" value="1"/>
</dbReference>
<dbReference type="EMBL" id="JACHIF010000001">
    <property type="protein sequence ID" value="MBB5036832.1"/>
    <property type="molecule type" value="Genomic_DNA"/>
</dbReference>
<dbReference type="AlphaFoldDB" id="A0A7W7YIT4"/>
<keyword evidence="4" id="KW-1185">Reference proteome</keyword>
<dbReference type="Pfam" id="PF01965">
    <property type="entry name" value="DJ-1_PfpI"/>
    <property type="match status" value="1"/>
</dbReference>
<comment type="similarity">
    <text evidence="1">Belongs to the peptidase C56 family.</text>
</comment>
<dbReference type="RefSeq" id="WP_184206030.1">
    <property type="nucleotide sequence ID" value="NZ_JACHIF010000001.1"/>
</dbReference>
<reference evidence="3 4" key="1">
    <citation type="submission" date="2020-08" db="EMBL/GenBank/DDBJ databases">
        <title>Genomic Encyclopedia of Type Strains, Phase IV (KMG-IV): sequencing the most valuable type-strain genomes for metagenomic binning, comparative biology and taxonomic classification.</title>
        <authorList>
            <person name="Goeker M."/>
        </authorList>
    </citation>
    <scope>NUCLEOTIDE SEQUENCE [LARGE SCALE GENOMIC DNA]</scope>
    <source>
        <strain evidence="3 4">DSM 12251</strain>
    </source>
</reference>
<evidence type="ECO:0000256" key="1">
    <source>
        <dbReference type="ARBA" id="ARBA00008542"/>
    </source>
</evidence>
<evidence type="ECO:0000259" key="2">
    <source>
        <dbReference type="Pfam" id="PF01965"/>
    </source>
</evidence>
<protein>
    <submittedName>
        <fullName evidence="3">Protease I</fullName>
        <ecNumber evidence="3">3.2.-.-</ecNumber>
    </submittedName>
</protein>
<dbReference type="SUPFAM" id="SSF52317">
    <property type="entry name" value="Class I glutamine amidotransferase-like"/>
    <property type="match status" value="1"/>
</dbReference>
<dbReference type="GO" id="GO:0016798">
    <property type="term" value="F:hydrolase activity, acting on glycosyl bonds"/>
    <property type="evidence" value="ECO:0007669"/>
    <property type="project" value="UniProtKB-KW"/>
</dbReference>
<dbReference type="GO" id="GO:0008233">
    <property type="term" value="F:peptidase activity"/>
    <property type="evidence" value="ECO:0007669"/>
    <property type="project" value="UniProtKB-KW"/>
</dbReference>
<dbReference type="InterPro" id="IPR006286">
    <property type="entry name" value="C56_PfpI-like"/>
</dbReference>
<dbReference type="Gene3D" id="3.40.50.880">
    <property type="match status" value="1"/>
</dbReference>
<evidence type="ECO:0000313" key="4">
    <source>
        <dbReference type="Proteomes" id="UP000534294"/>
    </source>
</evidence>
<dbReference type="PROSITE" id="PS51276">
    <property type="entry name" value="PEPTIDASE_C56_PFPI"/>
    <property type="match status" value="1"/>
</dbReference>
<proteinExistence type="inferred from homology"/>
<keyword evidence="3" id="KW-0326">Glycosidase</keyword>
<dbReference type="PANTHER" id="PTHR42733">
    <property type="entry name" value="DJ-1 PROTEIN"/>
    <property type="match status" value="1"/>
</dbReference>
<gene>
    <name evidence="3" type="ORF">HNQ64_001066</name>
</gene>
<dbReference type="NCBIfam" id="TIGR01382">
    <property type="entry name" value="PfpI"/>
    <property type="match status" value="1"/>
</dbReference>
<comment type="caution">
    <text evidence="3">The sequence shown here is derived from an EMBL/GenBank/DDBJ whole genome shotgun (WGS) entry which is preliminary data.</text>
</comment>
<keyword evidence="3" id="KW-0378">Hydrolase</keyword>
<organism evidence="3 4">
    <name type="scientific">Prosthecobacter dejongeii</name>
    <dbReference type="NCBI Taxonomy" id="48465"/>
    <lineage>
        <taxon>Bacteria</taxon>
        <taxon>Pseudomonadati</taxon>
        <taxon>Verrucomicrobiota</taxon>
        <taxon>Verrucomicrobiia</taxon>
        <taxon>Verrucomicrobiales</taxon>
        <taxon>Verrucomicrobiaceae</taxon>
        <taxon>Prosthecobacter</taxon>
    </lineage>
</organism>
<sequence>MKPSLGSKHVAILATNGFEQSELELPLQALEKAGAKVSIISPEAGEIQGVHHDEKGDTFATDIRLDLADPLDFDALLLPGGLANPDTLRAMPEAIDFVREFGLQGKPIAAICHGPWLLIEAGLVEGRRLTSWPAIQTDVRNAGGEWVDAEVVVDQSLITSRQPEDLPAFNLKMIEIFAQGEGTVVGVGAVAPEED</sequence>
<evidence type="ECO:0000313" key="3">
    <source>
        <dbReference type="EMBL" id="MBB5036832.1"/>
    </source>
</evidence>
<dbReference type="EC" id="3.2.-.-" evidence="3"/>
<dbReference type="GO" id="GO:0006508">
    <property type="term" value="P:proteolysis"/>
    <property type="evidence" value="ECO:0007669"/>
    <property type="project" value="UniProtKB-KW"/>
</dbReference>
<feature type="domain" description="DJ-1/PfpI" evidence="2">
    <location>
        <begin position="8"/>
        <end position="175"/>
    </location>
</feature>
<accession>A0A7W7YIT4</accession>
<name>A0A7W7YIT4_9BACT</name>
<dbReference type="PANTHER" id="PTHR42733:SF12">
    <property type="entry name" value="PROTEINASE"/>
    <property type="match status" value="1"/>
</dbReference>
<dbReference type="InterPro" id="IPR029062">
    <property type="entry name" value="Class_I_gatase-like"/>
</dbReference>
<dbReference type="InterPro" id="IPR002818">
    <property type="entry name" value="DJ-1/PfpI"/>
</dbReference>
<dbReference type="Proteomes" id="UP000534294">
    <property type="component" value="Unassembled WGS sequence"/>
</dbReference>